<name>A0A7C6Z2R9_9FIRM</name>
<feature type="non-terminal residue" evidence="1">
    <location>
        <position position="1"/>
    </location>
</feature>
<comment type="caution">
    <text evidence="1">The sequence shown here is derived from an EMBL/GenBank/DDBJ whole genome shotgun (WGS) entry which is preliminary data.</text>
</comment>
<organism evidence="1 2">
    <name type="scientific">Desulfitobacterium dehalogenans</name>
    <dbReference type="NCBI Taxonomy" id="36854"/>
    <lineage>
        <taxon>Bacteria</taxon>
        <taxon>Bacillati</taxon>
        <taxon>Bacillota</taxon>
        <taxon>Clostridia</taxon>
        <taxon>Eubacteriales</taxon>
        <taxon>Desulfitobacteriaceae</taxon>
        <taxon>Desulfitobacterium</taxon>
    </lineage>
</organism>
<proteinExistence type="predicted"/>
<evidence type="ECO:0000313" key="1">
    <source>
        <dbReference type="EMBL" id="HHY25664.1"/>
    </source>
</evidence>
<dbReference type="Proteomes" id="UP000553059">
    <property type="component" value="Unassembled WGS sequence"/>
</dbReference>
<gene>
    <name evidence="1" type="ORF">GX523_02715</name>
</gene>
<evidence type="ECO:0000313" key="2">
    <source>
        <dbReference type="Proteomes" id="UP000553059"/>
    </source>
</evidence>
<sequence length="35" mass="3955">LLDMSVYTDAPSFPKGAPGSQLESIYRKLIERRDT</sequence>
<accession>A0A7C6Z2R9</accession>
<protein>
    <submittedName>
        <fullName evidence="1">Carbon monoxide dehydrogenase</fullName>
    </submittedName>
</protein>
<dbReference type="EMBL" id="DUTF01000061">
    <property type="protein sequence ID" value="HHY25664.1"/>
    <property type="molecule type" value="Genomic_DNA"/>
</dbReference>
<dbReference type="AlphaFoldDB" id="A0A7C6Z2R9"/>
<reference evidence="1 2" key="1">
    <citation type="journal article" date="2020" name="Biotechnol. Biofuels">
        <title>New insights from the biogas microbiome by comprehensive genome-resolved metagenomics of nearly 1600 species originating from multiple anaerobic digesters.</title>
        <authorList>
            <person name="Campanaro S."/>
            <person name="Treu L."/>
            <person name="Rodriguez-R L.M."/>
            <person name="Kovalovszki A."/>
            <person name="Ziels R.M."/>
            <person name="Maus I."/>
            <person name="Zhu X."/>
            <person name="Kougias P.G."/>
            <person name="Basile A."/>
            <person name="Luo G."/>
            <person name="Schluter A."/>
            <person name="Konstantinidis K.T."/>
            <person name="Angelidaki I."/>
        </authorList>
    </citation>
    <scope>NUCLEOTIDE SEQUENCE [LARGE SCALE GENOMIC DNA]</scope>
    <source>
        <strain evidence="1">AS05jafATM_4</strain>
    </source>
</reference>